<organism evidence="1 2">
    <name type="scientific">Streptacidiphilus jeojiensis</name>
    <dbReference type="NCBI Taxonomy" id="3229225"/>
    <lineage>
        <taxon>Bacteria</taxon>
        <taxon>Bacillati</taxon>
        <taxon>Actinomycetota</taxon>
        <taxon>Actinomycetes</taxon>
        <taxon>Kitasatosporales</taxon>
        <taxon>Streptomycetaceae</taxon>
        <taxon>Streptacidiphilus</taxon>
    </lineage>
</organism>
<dbReference type="EMBL" id="JBEUKS010000002">
    <property type="protein sequence ID" value="MFC1438259.1"/>
    <property type="molecule type" value="Genomic_DNA"/>
</dbReference>
<name>A0ABV6XJ13_9ACTN</name>
<evidence type="ECO:0000313" key="2">
    <source>
        <dbReference type="Proteomes" id="UP001592581"/>
    </source>
</evidence>
<gene>
    <name evidence="1" type="ORF">ABUW04_08320</name>
</gene>
<accession>A0ABV6XJ13</accession>
<dbReference type="RefSeq" id="WP_380563781.1">
    <property type="nucleotide sequence ID" value="NZ_JBEUKS010000002.1"/>
</dbReference>
<comment type="caution">
    <text evidence="1">The sequence shown here is derived from an EMBL/GenBank/DDBJ whole genome shotgun (WGS) entry which is preliminary data.</text>
</comment>
<reference evidence="1 2" key="1">
    <citation type="submission" date="2024-06" db="EMBL/GenBank/DDBJ databases">
        <authorList>
            <person name="Lee S.D."/>
        </authorList>
    </citation>
    <scope>NUCLEOTIDE SEQUENCE [LARGE SCALE GENOMIC DNA]</scope>
    <source>
        <strain evidence="1 2">N1-10</strain>
    </source>
</reference>
<protein>
    <recommendedName>
        <fullName evidence="3">Caspase domain-containing protein</fullName>
    </recommendedName>
</protein>
<sequence length="371" mass="39274">MTPHPVAPSEPGNALAVLVGTASQVRPDELPAVPQAAQSVLALGDALTEPHGCFDHPAGIRTIIDPPDANTVLDALTRTRTDAPADRPPDVLLFYFAGHGFAVDDERQLRLALPATVSTRRGDGPSLPIGEVFAVMARTGARRPVAILDCCFSGLALHAPEAARIHLLTAAGEGYQAGFLTGRPDLPTAFTGALTHLLREGVPDAGPHLDLGTLYRQLAVAMPAADPPRPEPTQRAVDDSADLALAVNPAHGTARSRTGLRRRHTFAMNARTAAHRAADFDDRNRAARRLDLAVHEMCAVAADAAEALGPTDPDTLYYQELAAVLLAESGDVDEARTRLGRLAGQLVGCPAHAERLASVRASLTRWDRARN</sequence>
<dbReference type="Gene3D" id="3.40.50.1460">
    <property type="match status" value="1"/>
</dbReference>
<evidence type="ECO:0000313" key="1">
    <source>
        <dbReference type="EMBL" id="MFC1438259.1"/>
    </source>
</evidence>
<evidence type="ECO:0008006" key="3">
    <source>
        <dbReference type="Google" id="ProtNLM"/>
    </source>
</evidence>
<keyword evidence="2" id="KW-1185">Reference proteome</keyword>
<proteinExistence type="predicted"/>
<dbReference type="Proteomes" id="UP001592581">
    <property type="component" value="Unassembled WGS sequence"/>
</dbReference>